<evidence type="ECO:0000313" key="2">
    <source>
        <dbReference type="Proteomes" id="UP000319004"/>
    </source>
</evidence>
<dbReference type="KEGG" id="snep:Enr13x_78490"/>
<organism evidence="1 2">
    <name type="scientific">Stieleria neptunia</name>
    <dbReference type="NCBI Taxonomy" id="2527979"/>
    <lineage>
        <taxon>Bacteria</taxon>
        <taxon>Pseudomonadati</taxon>
        <taxon>Planctomycetota</taxon>
        <taxon>Planctomycetia</taxon>
        <taxon>Pirellulales</taxon>
        <taxon>Pirellulaceae</taxon>
        <taxon>Stieleria</taxon>
    </lineage>
</organism>
<dbReference type="AlphaFoldDB" id="A0A518I4F2"/>
<keyword evidence="2" id="KW-1185">Reference proteome</keyword>
<protein>
    <submittedName>
        <fullName evidence="1">Uncharacterized protein</fullName>
    </submittedName>
</protein>
<evidence type="ECO:0000313" key="1">
    <source>
        <dbReference type="EMBL" id="QDV47937.1"/>
    </source>
</evidence>
<accession>A0A518I4F2</accession>
<proteinExistence type="predicted"/>
<dbReference type="EMBL" id="CP037423">
    <property type="protein sequence ID" value="QDV47937.1"/>
    <property type="molecule type" value="Genomic_DNA"/>
</dbReference>
<dbReference type="Proteomes" id="UP000319004">
    <property type="component" value="Chromosome"/>
</dbReference>
<sequence>MPLCFGSWLWICLLPNFAPSLKVVALLPGDGVGQSEGYKIRRPVLPPVWKVSLIKPNGQIGIEPTKVRRSGQVERCHLRFSCTTV</sequence>
<reference evidence="1 2" key="1">
    <citation type="submission" date="2019-03" db="EMBL/GenBank/DDBJ databases">
        <title>Deep-cultivation of Planctomycetes and their phenomic and genomic characterization uncovers novel biology.</title>
        <authorList>
            <person name="Wiegand S."/>
            <person name="Jogler M."/>
            <person name="Boedeker C."/>
            <person name="Pinto D."/>
            <person name="Vollmers J."/>
            <person name="Rivas-Marin E."/>
            <person name="Kohn T."/>
            <person name="Peeters S.H."/>
            <person name="Heuer A."/>
            <person name="Rast P."/>
            <person name="Oberbeckmann S."/>
            <person name="Bunk B."/>
            <person name="Jeske O."/>
            <person name="Meyerdierks A."/>
            <person name="Storesund J.E."/>
            <person name="Kallscheuer N."/>
            <person name="Luecker S."/>
            <person name="Lage O.M."/>
            <person name="Pohl T."/>
            <person name="Merkel B.J."/>
            <person name="Hornburger P."/>
            <person name="Mueller R.-W."/>
            <person name="Bruemmer F."/>
            <person name="Labrenz M."/>
            <person name="Spormann A.M."/>
            <person name="Op den Camp H."/>
            <person name="Overmann J."/>
            <person name="Amann R."/>
            <person name="Jetten M.S.M."/>
            <person name="Mascher T."/>
            <person name="Medema M.H."/>
            <person name="Devos D.P."/>
            <person name="Kaster A.-K."/>
            <person name="Ovreas L."/>
            <person name="Rohde M."/>
            <person name="Galperin M.Y."/>
            <person name="Jogler C."/>
        </authorList>
    </citation>
    <scope>NUCLEOTIDE SEQUENCE [LARGE SCALE GENOMIC DNA]</scope>
    <source>
        <strain evidence="1 2">Enr13</strain>
    </source>
</reference>
<gene>
    <name evidence="1" type="ORF">Enr13x_78490</name>
</gene>
<name>A0A518I4F2_9BACT</name>